<sequence>MKGCEVMQNEELSTLNKLLKGLYMGVHAYDHFIEKAKGIELKQKFQAIQHEIREQALRIIERIQAIGGTPIESEGIIGAIQSYIVKLRIPDEDEQIIQKAIEGEQLGIEMTEKTVRGDLSAESEQIVRRVLDQDREHVRKLQEMIGQAV</sequence>
<dbReference type="CDD" id="cd00657">
    <property type="entry name" value="Ferritin_like"/>
    <property type="match status" value="1"/>
</dbReference>
<accession>A0A1I2V581</accession>
<organism evidence="2 3">
    <name type="scientific">Sporolactobacillus nakayamae</name>
    <dbReference type="NCBI Taxonomy" id="269670"/>
    <lineage>
        <taxon>Bacteria</taxon>
        <taxon>Bacillati</taxon>
        <taxon>Bacillota</taxon>
        <taxon>Bacilli</taxon>
        <taxon>Bacillales</taxon>
        <taxon>Sporolactobacillaceae</taxon>
        <taxon>Sporolactobacillus</taxon>
    </lineage>
</organism>
<protein>
    <submittedName>
        <fullName evidence="2">Bacterioferritin</fullName>
    </submittedName>
</protein>
<gene>
    <name evidence="2" type="ORF">SAMN02982927_02902</name>
</gene>
<evidence type="ECO:0000313" key="3">
    <source>
        <dbReference type="Proteomes" id="UP000198752"/>
    </source>
</evidence>
<dbReference type="InterPro" id="IPR012347">
    <property type="entry name" value="Ferritin-like"/>
</dbReference>
<dbReference type="AlphaFoldDB" id="A0A1I2V581"/>
<name>A0A1I2V581_9BACL</name>
<dbReference type="Pfam" id="PF09537">
    <property type="entry name" value="DUF2383"/>
    <property type="match status" value="1"/>
</dbReference>
<dbReference type="SUPFAM" id="SSF47240">
    <property type="entry name" value="Ferritin-like"/>
    <property type="match status" value="1"/>
</dbReference>
<feature type="domain" description="DUF2383" evidence="1">
    <location>
        <begin position="12"/>
        <end position="115"/>
    </location>
</feature>
<keyword evidence="3" id="KW-1185">Reference proteome</keyword>
<evidence type="ECO:0000259" key="1">
    <source>
        <dbReference type="Pfam" id="PF09537"/>
    </source>
</evidence>
<proteinExistence type="predicted"/>
<dbReference type="EMBL" id="FOOY01000023">
    <property type="protein sequence ID" value="SFG82456.1"/>
    <property type="molecule type" value="Genomic_DNA"/>
</dbReference>
<dbReference type="InterPro" id="IPR009078">
    <property type="entry name" value="Ferritin-like_SF"/>
</dbReference>
<dbReference type="Proteomes" id="UP000198752">
    <property type="component" value="Unassembled WGS sequence"/>
</dbReference>
<dbReference type="Gene3D" id="1.20.1260.10">
    <property type="match status" value="1"/>
</dbReference>
<reference evidence="3" key="1">
    <citation type="submission" date="2016-10" db="EMBL/GenBank/DDBJ databases">
        <authorList>
            <person name="Varghese N."/>
            <person name="Submissions S."/>
        </authorList>
    </citation>
    <scope>NUCLEOTIDE SEQUENCE [LARGE SCALE GENOMIC DNA]</scope>
    <source>
        <strain evidence="3">ATCC 700379</strain>
    </source>
</reference>
<dbReference type="STRING" id="269670.SAMN02982927_02902"/>
<evidence type="ECO:0000313" key="2">
    <source>
        <dbReference type="EMBL" id="SFG82456.1"/>
    </source>
</evidence>
<dbReference type="InterPro" id="IPR019052">
    <property type="entry name" value="DUF2383"/>
</dbReference>